<evidence type="ECO:0000256" key="3">
    <source>
        <dbReference type="ARBA" id="ARBA00022827"/>
    </source>
</evidence>
<feature type="domain" description="FAD-binding" evidence="7">
    <location>
        <begin position="6"/>
        <end position="358"/>
    </location>
</feature>
<dbReference type="AlphaFoldDB" id="A0A0J8S1L6"/>
<evidence type="ECO:0000256" key="4">
    <source>
        <dbReference type="ARBA" id="ARBA00023002"/>
    </source>
</evidence>
<dbReference type="Gene3D" id="3.50.50.60">
    <property type="entry name" value="FAD/NAD(P)-binding domain"/>
    <property type="match status" value="1"/>
</dbReference>
<dbReference type="InterPro" id="IPR036188">
    <property type="entry name" value="FAD/NAD-bd_sf"/>
</dbReference>
<dbReference type="VEuPathDB" id="FungiDB:CIHG_09002"/>
<evidence type="ECO:0000313" key="8">
    <source>
        <dbReference type="EMBL" id="KMU91067.1"/>
    </source>
</evidence>
<feature type="region of interest" description="Disordered" evidence="6">
    <location>
        <begin position="440"/>
        <end position="465"/>
    </location>
</feature>
<protein>
    <submittedName>
        <fullName evidence="8">Salicylate hydroxylase</fullName>
    </submittedName>
</protein>
<dbReference type="Pfam" id="PF01494">
    <property type="entry name" value="FAD_binding_3"/>
    <property type="match status" value="1"/>
</dbReference>
<dbReference type="SUPFAM" id="SSF54373">
    <property type="entry name" value="FAD-linked reductases, C-terminal domain"/>
    <property type="match status" value="1"/>
</dbReference>
<gene>
    <name evidence="8" type="ORF">CIHG_09002</name>
</gene>
<keyword evidence="2" id="KW-0285">Flavoprotein</keyword>
<dbReference type="GO" id="GO:0004497">
    <property type="term" value="F:monooxygenase activity"/>
    <property type="evidence" value="ECO:0007669"/>
    <property type="project" value="UniProtKB-KW"/>
</dbReference>
<dbReference type="STRING" id="396776.A0A0J8S1L6"/>
<sequence>MSKPQVHVAIVGAGLGGLAAAIGIARAGHKVTLLEQAPELGEIGAGIQIPPNAALILKRWGILDAIEEVSVRPKDFILRSYRDGKVLSVQNVLPYTENRYGTPYLHIHRADYHKILLKEAIRQGVEILLDSTVIGVDFEKPAIHLKEQPDFHADVVIGADGLKSACREALLGRPDPPRLTGDLAYRIIVRAEDMRKHPELSEFLDQPCINYWMGPDAHAVCYFLQGGGLYNIVLICPDNLPELVNIAQADLEEMRAFFENWDPRLKVILDLVQETKKWRLQNSVEMATWCHPSGKFALLGDACHATLPYLAQGAAQAVEDGAVLGTLFEELDDKAQLSDLLAIYEKIRKSRTTRVVQGSTALRDIFHMHDGPSQEERDRVLLNEAPFEGFPKRWADPVFQQFLFGYDSRAEALQAWDAYKKGKSPESIKGEIASMSAEITQPRHGREVQLMPDACQTPKHPGSLK</sequence>
<name>A0A0J8S1L6_COCIT</name>
<dbReference type="eggNOG" id="KOG2614">
    <property type="taxonomic scope" value="Eukaryota"/>
</dbReference>
<evidence type="ECO:0000256" key="2">
    <source>
        <dbReference type="ARBA" id="ARBA00022630"/>
    </source>
</evidence>
<dbReference type="EMBL" id="DS017029">
    <property type="protein sequence ID" value="KMU91067.1"/>
    <property type="molecule type" value="Genomic_DNA"/>
</dbReference>
<keyword evidence="4" id="KW-0560">Oxidoreductase</keyword>
<evidence type="ECO:0000256" key="5">
    <source>
        <dbReference type="ARBA" id="ARBA00023033"/>
    </source>
</evidence>
<dbReference type="SUPFAM" id="SSF51905">
    <property type="entry name" value="FAD/NAD(P)-binding domain"/>
    <property type="match status" value="1"/>
</dbReference>
<evidence type="ECO:0000259" key="7">
    <source>
        <dbReference type="Pfam" id="PF01494"/>
    </source>
</evidence>
<dbReference type="InterPro" id="IPR050493">
    <property type="entry name" value="FAD-dep_Monooxygenase_BioMet"/>
</dbReference>
<reference evidence="9" key="1">
    <citation type="journal article" date="2010" name="Genome Res.">
        <title>Population genomic sequencing of Coccidioides fungi reveals recent hybridization and transposon control.</title>
        <authorList>
            <person name="Neafsey D.E."/>
            <person name="Barker B.M."/>
            <person name="Sharpton T.J."/>
            <person name="Stajich J.E."/>
            <person name="Park D.J."/>
            <person name="Whiston E."/>
            <person name="Hung C.-Y."/>
            <person name="McMahan C."/>
            <person name="White J."/>
            <person name="Sykes S."/>
            <person name="Heiman D."/>
            <person name="Young S."/>
            <person name="Zeng Q."/>
            <person name="Abouelleil A."/>
            <person name="Aftuck L."/>
            <person name="Bessette D."/>
            <person name="Brown A."/>
            <person name="FitzGerald M."/>
            <person name="Lui A."/>
            <person name="Macdonald J.P."/>
            <person name="Priest M."/>
            <person name="Orbach M.J."/>
            <person name="Galgiani J.N."/>
            <person name="Kirkland T.N."/>
            <person name="Cole G.T."/>
            <person name="Birren B.W."/>
            <person name="Henn M.R."/>
            <person name="Taylor J.W."/>
            <person name="Rounsley S.D."/>
        </authorList>
    </citation>
    <scope>NUCLEOTIDE SEQUENCE [LARGE SCALE GENOMIC DNA]</scope>
    <source>
        <strain evidence="9">H538.4</strain>
    </source>
</reference>
<proteinExistence type="inferred from homology"/>
<dbReference type="InterPro" id="IPR002938">
    <property type="entry name" value="FAD-bd"/>
</dbReference>
<keyword evidence="3" id="KW-0274">FAD</keyword>
<evidence type="ECO:0000313" key="9">
    <source>
        <dbReference type="Proteomes" id="UP000054563"/>
    </source>
</evidence>
<organism evidence="8 9">
    <name type="scientific">Coccidioides immitis H538.4</name>
    <dbReference type="NCBI Taxonomy" id="396776"/>
    <lineage>
        <taxon>Eukaryota</taxon>
        <taxon>Fungi</taxon>
        <taxon>Dikarya</taxon>
        <taxon>Ascomycota</taxon>
        <taxon>Pezizomycotina</taxon>
        <taxon>Eurotiomycetes</taxon>
        <taxon>Eurotiomycetidae</taxon>
        <taxon>Onygenales</taxon>
        <taxon>Onygenaceae</taxon>
        <taxon>Coccidioides</taxon>
    </lineage>
</organism>
<dbReference type="PRINTS" id="PR00420">
    <property type="entry name" value="RNGMNOXGNASE"/>
</dbReference>
<dbReference type="PANTHER" id="PTHR13789:SF147">
    <property type="entry name" value="PUTATIVE (AFU_ORTHOLOGUE AFUA_2G01950)-RELATED"/>
    <property type="match status" value="1"/>
</dbReference>
<evidence type="ECO:0000256" key="1">
    <source>
        <dbReference type="ARBA" id="ARBA00007992"/>
    </source>
</evidence>
<dbReference type="Proteomes" id="UP000054563">
    <property type="component" value="Unassembled WGS sequence"/>
</dbReference>
<dbReference type="PANTHER" id="PTHR13789">
    <property type="entry name" value="MONOOXYGENASE"/>
    <property type="match status" value="1"/>
</dbReference>
<comment type="similarity">
    <text evidence="1">Belongs to the paxM FAD-dependent monooxygenase family.</text>
</comment>
<dbReference type="OrthoDB" id="16820at2759"/>
<dbReference type="FunFam" id="3.50.50.60:FF:000115">
    <property type="entry name" value="Salicylate hydroxylase, putative"/>
    <property type="match status" value="1"/>
</dbReference>
<keyword evidence="5" id="KW-0503">Monooxygenase</keyword>
<accession>A0A0J8S1L6</accession>
<dbReference type="GO" id="GO:0071949">
    <property type="term" value="F:FAD binding"/>
    <property type="evidence" value="ECO:0007669"/>
    <property type="project" value="InterPro"/>
</dbReference>
<evidence type="ECO:0000256" key="6">
    <source>
        <dbReference type="SAM" id="MobiDB-lite"/>
    </source>
</evidence>